<gene>
    <name evidence="3" type="primary">LOC106167973</name>
</gene>
<protein>
    <submittedName>
        <fullName evidence="3">Uncharacterized protein LOC106167973</fullName>
    </submittedName>
</protein>
<evidence type="ECO:0000313" key="3">
    <source>
        <dbReference type="RefSeq" id="XP_013402341.1"/>
    </source>
</evidence>
<dbReference type="OrthoDB" id="6125732at2759"/>
<dbReference type="GeneID" id="106167973"/>
<dbReference type="AlphaFoldDB" id="A0A1S3IWJ7"/>
<organism evidence="2 3">
    <name type="scientific">Lingula anatina</name>
    <name type="common">Brachiopod</name>
    <name type="synonym">Lingula unguis</name>
    <dbReference type="NCBI Taxonomy" id="7574"/>
    <lineage>
        <taxon>Eukaryota</taxon>
        <taxon>Metazoa</taxon>
        <taxon>Spiralia</taxon>
        <taxon>Lophotrochozoa</taxon>
        <taxon>Brachiopoda</taxon>
        <taxon>Linguliformea</taxon>
        <taxon>Lingulata</taxon>
        <taxon>Lingulida</taxon>
        <taxon>Linguloidea</taxon>
        <taxon>Lingulidae</taxon>
        <taxon>Lingula</taxon>
    </lineage>
</organism>
<reference evidence="3" key="1">
    <citation type="submission" date="2025-08" db="UniProtKB">
        <authorList>
            <consortium name="RefSeq"/>
        </authorList>
    </citation>
    <scope>IDENTIFICATION</scope>
    <source>
        <tissue evidence="3">Gonads</tissue>
    </source>
</reference>
<feature type="compositionally biased region" description="Basic and acidic residues" evidence="1">
    <location>
        <begin position="100"/>
        <end position="110"/>
    </location>
</feature>
<evidence type="ECO:0000313" key="2">
    <source>
        <dbReference type="Proteomes" id="UP000085678"/>
    </source>
</evidence>
<dbReference type="InParanoid" id="A0A1S3IWJ7"/>
<accession>A0A1S3IWJ7</accession>
<proteinExistence type="predicted"/>
<feature type="compositionally biased region" description="Pro residues" evidence="1">
    <location>
        <begin position="137"/>
        <end position="146"/>
    </location>
</feature>
<dbReference type="Proteomes" id="UP000085678">
    <property type="component" value="Unplaced"/>
</dbReference>
<evidence type="ECO:0000256" key="1">
    <source>
        <dbReference type="SAM" id="MobiDB-lite"/>
    </source>
</evidence>
<sequence>MATLFNSKKVEASGRPEFLNMSERSPQVQSANWKEETGLQKTLQLLNKTEKNVVNQIATEQRVIHKRFLRQLSLSRLAYARMMGDREQERALRAQNNEQQRSRNAEDNDLMLKKILNRKSRSFGPGLDGGPVRKPLPIQPPTPAFPEYPSKPSRSKSLGDKTCLNFDEIARLLRPKSVVSIAEPVVELRPTTAFELVTPDGVSENDEDGDLEKASTKPNDVLEPTEVKMKQDLPPINCDNKKIRKEPAKQKRAYSISFGELRGSASPSDRNLLDDLEDLPNVSTHRPCTTQFAGTMGSSSDAGENLSKSSKLCKRKGKKHNHGYKIPSTNDNAYRNVSLKDSQLKWDNMEERMRGFCDSIKSLEMETNIHKDYYSSRMMETSRIRRMQQIPLVLPGTPDDEWRENIQNSRVPNMTFKPLDYDSVDEYSSRSAYIEFPAPVSQVWAPPVME</sequence>
<feature type="region of interest" description="Disordered" evidence="1">
    <location>
        <begin position="120"/>
        <end position="159"/>
    </location>
</feature>
<keyword evidence="2" id="KW-1185">Reference proteome</keyword>
<name>A0A1S3IWJ7_LINAN</name>
<dbReference type="KEGG" id="lak:106167973"/>
<feature type="region of interest" description="Disordered" evidence="1">
    <location>
        <begin position="91"/>
        <end position="110"/>
    </location>
</feature>
<dbReference type="RefSeq" id="XP_013402341.1">
    <property type="nucleotide sequence ID" value="XM_013546887.1"/>
</dbReference>